<accession>A0A0E9S8W0</accession>
<feature type="region of interest" description="Disordered" evidence="1">
    <location>
        <begin position="26"/>
        <end position="45"/>
    </location>
</feature>
<proteinExistence type="predicted"/>
<protein>
    <submittedName>
        <fullName evidence="2">Uncharacterized protein</fullName>
    </submittedName>
</protein>
<sequence>MTSLKYHLQAKHPFIATVSQLNENGDEKISSDASDSARQHLTLGE</sequence>
<name>A0A0E9S8W0_ANGAN</name>
<dbReference type="EMBL" id="GBXM01071457">
    <property type="protein sequence ID" value="JAH37120.1"/>
    <property type="molecule type" value="Transcribed_RNA"/>
</dbReference>
<reference evidence="2" key="2">
    <citation type="journal article" date="2015" name="Fish Shellfish Immunol.">
        <title>Early steps in the European eel (Anguilla anguilla)-Vibrio vulnificus interaction in the gills: Role of the RtxA13 toxin.</title>
        <authorList>
            <person name="Callol A."/>
            <person name="Pajuelo D."/>
            <person name="Ebbesson L."/>
            <person name="Teles M."/>
            <person name="MacKenzie S."/>
            <person name="Amaro C."/>
        </authorList>
    </citation>
    <scope>NUCLEOTIDE SEQUENCE</scope>
</reference>
<evidence type="ECO:0000256" key="1">
    <source>
        <dbReference type="SAM" id="MobiDB-lite"/>
    </source>
</evidence>
<organism evidence="2">
    <name type="scientific">Anguilla anguilla</name>
    <name type="common">European freshwater eel</name>
    <name type="synonym">Muraena anguilla</name>
    <dbReference type="NCBI Taxonomy" id="7936"/>
    <lineage>
        <taxon>Eukaryota</taxon>
        <taxon>Metazoa</taxon>
        <taxon>Chordata</taxon>
        <taxon>Craniata</taxon>
        <taxon>Vertebrata</taxon>
        <taxon>Euteleostomi</taxon>
        <taxon>Actinopterygii</taxon>
        <taxon>Neopterygii</taxon>
        <taxon>Teleostei</taxon>
        <taxon>Anguilliformes</taxon>
        <taxon>Anguillidae</taxon>
        <taxon>Anguilla</taxon>
    </lineage>
</organism>
<feature type="compositionally biased region" description="Basic and acidic residues" evidence="1">
    <location>
        <begin position="26"/>
        <end position="38"/>
    </location>
</feature>
<reference evidence="2" key="1">
    <citation type="submission" date="2014-11" db="EMBL/GenBank/DDBJ databases">
        <authorList>
            <person name="Amaro Gonzalez C."/>
        </authorList>
    </citation>
    <scope>NUCLEOTIDE SEQUENCE</scope>
</reference>
<dbReference type="AlphaFoldDB" id="A0A0E9S8W0"/>
<evidence type="ECO:0000313" key="2">
    <source>
        <dbReference type="EMBL" id="JAH37120.1"/>
    </source>
</evidence>